<dbReference type="NCBIfam" id="TIGR04258">
    <property type="entry name" value="4helix_suffix"/>
    <property type="match status" value="1"/>
</dbReference>
<evidence type="ECO:0000313" key="1">
    <source>
        <dbReference type="EMBL" id="MEY8246278.1"/>
    </source>
</evidence>
<dbReference type="RefSeq" id="WP_121697990.1">
    <property type="nucleotide sequence ID" value="NZ_JBCLPP010000039.1"/>
</dbReference>
<gene>
    <name evidence="1" type="ORF">AAK873_11725</name>
</gene>
<dbReference type="SUPFAM" id="SSF158446">
    <property type="entry name" value="IVS-encoded protein-like"/>
    <property type="match status" value="1"/>
</dbReference>
<dbReference type="NCBIfam" id="TIGR02436">
    <property type="entry name" value="four helix bundle protein"/>
    <property type="match status" value="1"/>
</dbReference>
<reference evidence="1 2" key="1">
    <citation type="submission" date="2024-03" db="EMBL/GenBank/DDBJ databases">
        <title>Mouse gut bacterial collection (mGBC) of GemPharmatech.</title>
        <authorList>
            <person name="He Y."/>
            <person name="Dong L."/>
            <person name="Wu D."/>
            <person name="Gao X."/>
            <person name="Lin Z."/>
        </authorList>
    </citation>
    <scope>NUCLEOTIDE SEQUENCE [LARGE SCALE GENOMIC DNA]</scope>
    <source>
        <strain evidence="1 2">54-13</strain>
    </source>
</reference>
<dbReference type="Proteomes" id="UP001565200">
    <property type="component" value="Unassembled WGS sequence"/>
</dbReference>
<dbReference type="Gene3D" id="1.20.1440.60">
    <property type="entry name" value="23S rRNA-intervening sequence"/>
    <property type="match status" value="1"/>
</dbReference>
<sequence>MHDNDFLPQRGNFRKLIAFQKSECIYDITVLFARKFLQKGDRTVDQMIQAARSGKQNIAEGCSASTTSRETEIKLLNVAKASLQELLLDYEDYLRINNYVQWSKDNPRLIKLRILCSQHNDSAYYRAIFEKCNQEMVCNLAITLIHQTDVFLRKFIERAKDDFLKNGGIREQMTKARIAYRNSGTSKLDK</sequence>
<protein>
    <submittedName>
        <fullName evidence="1">Four helix bundle suffix domain-containing protein</fullName>
    </submittedName>
</protein>
<proteinExistence type="predicted"/>
<evidence type="ECO:0000313" key="2">
    <source>
        <dbReference type="Proteomes" id="UP001565200"/>
    </source>
</evidence>
<dbReference type="InterPro" id="IPR012657">
    <property type="entry name" value="23S_rRNA-intervening_sequence"/>
</dbReference>
<dbReference type="InterPro" id="IPR026354">
    <property type="entry name" value="4helix_suffix_dom"/>
</dbReference>
<name>A0ABV4CY12_9BACT</name>
<comment type="caution">
    <text evidence="1">The sequence shown here is derived from an EMBL/GenBank/DDBJ whole genome shotgun (WGS) entry which is preliminary data.</text>
</comment>
<dbReference type="EMBL" id="JBCLPP010000039">
    <property type="protein sequence ID" value="MEY8246278.1"/>
    <property type="molecule type" value="Genomic_DNA"/>
</dbReference>
<keyword evidence="2" id="KW-1185">Reference proteome</keyword>
<organism evidence="1 2">
    <name type="scientific">Heminiphilus faecis</name>
    <dbReference type="NCBI Taxonomy" id="2601703"/>
    <lineage>
        <taxon>Bacteria</taxon>
        <taxon>Pseudomonadati</taxon>
        <taxon>Bacteroidota</taxon>
        <taxon>Bacteroidia</taxon>
        <taxon>Bacteroidales</taxon>
        <taxon>Muribaculaceae</taxon>
        <taxon>Heminiphilus</taxon>
    </lineage>
</organism>
<dbReference type="InterPro" id="IPR036583">
    <property type="entry name" value="23S_rRNA_IVS_sf"/>
</dbReference>
<accession>A0ABV4CY12</accession>